<dbReference type="PANTHER" id="PTHR43283:SF3">
    <property type="entry name" value="BETA-LACTAMASE FAMILY PROTEIN (AFU_ORTHOLOGUE AFUA_5G07500)"/>
    <property type="match status" value="1"/>
</dbReference>
<accession>A0A285VV56</accession>
<dbReference type="SUPFAM" id="SSF56601">
    <property type="entry name" value="beta-lactamase/transpeptidase-like"/>
    <property type="match status" value="1"/>
</dbReference>
<dbReference type="PANTHER" id="PTHR43283">
    <property type="entry name" value="BETA-LACTAMASE-RELATED"/>
    <property type="match status" value="1"/>
</dbReference>
<dbReference type="EMBL" id="OBQK01000018">
    <property type="protein sequence ID" value="SOC57924.1"/>
    <property type="molecule type" value="Genomic_DNA"/>
</dbReference>
<dbReference type="RefSeq" id="WP_244903903.1">
    <property type="nucleotide sequence ID" value="NZ_OBQK01000018.1"/>
</dbReference>
<name>A0A285VV56_9MICO</name>
<dbReference type="Pfam" id="PF00144">
    <property type="entry name" value="Beta-lactamase"/>
    <property type="match status" value="1"/>
</dbReference>
<dbReference type="Proteomes" id="UP000219688">
    <property type="component" value="Unassembled WGS sequence"/>
</dbReference>
<keyword evidence="3" id="KW-1185">Reference proteome</keyword>
<dbReference type="Gene3D" id="3.40.710.10">
    <property type="entry name" value="DD-peptidase/beta-lactamase superfamily"/>
    <property type="match status" value="1"/>
</dbReference>
<reference evidence="3" key="1">
    <citation type="submission" date="2017-08" db="EMBL/GenBank/DDBJ databases">
        <authorList>
            <person name="Varghese N."/>
            <person name="Submissions S."/>
        </authorList>
    </citation>
    <scope>NUCLEOTIDE SEQUENCE [LARGE SCALE GENOMIC DNA]</scope>
    <source>
        <strain evidence="3">USBA17B2</strain>
    </source>
</reference>
<proteinExistence type="predicted"/>
<dbReference type="InterPro" id="IPR001466">
    <property type="entry name" value="Beta-lactam-related"/>
</dbReference>
<organism evidence="2 3">
    <name type="scientific">Ornithinimicrobium cerasi</name>
    <dbReference type="NCBI Taxonomy" id="2248773"/>
    <lineage>
        <taxon>Bacteria</taxon>
        <taxon>Bacillati</taxon>
        <taxon>Actinomycetota</taxon>
        <taxon>Actinomycetes</taxon>
        <taxon>Micrococcales</taxon>
        <taxon>Ornithinimicrobiaceae</taxon>
        <taxon>Ornithinimicrobium</taxon>
    </lineage>
</organism>
<dbReference type="AlphaFoldDB" id="A0A285VV56"/>
<dbReference type="InterPro" id="IPR050789">
    <property type="entry name" value="Diverse_Enzym_Activities"/>
</dbReference>
<protein>
    <submittedName>
        <fullName evidence="2">CubicO group peptidase, beta-lactamase class C family</fullName>
    </submittedName>
</protein>
<dbReference type="InterPro" id="IPR012338">
    <property type="entry name" value="Beta-lactam/transpept-like"/>
</dbReference>
<sequence length="375" mass="40522">MDELIALLQDWVDAGRLPGAVVLLARGDEVRVRTVGSMSVGGPPMPEHAIMRIQSMTKAVVAVATLRGVEAGRLALADPVDRWLPELADRVVLRRPDASLDDVEPARRPITVRDLLVNGSGYGMAFGDTPWGQTMHERGLDGGPGQVLRGADDWLAALAELPLAHQPGEGFRYHHSFPILGILLQRAAGTPLEQHLHQEVLDPLGMVDTGLSVPTSQAARLPAAYRLEDGRLVETEPLGGGPYLGPPPLDPAHGELVSTAADYHRFVRMLVDGGRLDGRSFLDAGLVREMLRDQVAPGARTPESFMPGFWDVMGWGYGVAVTLAGEHAGRFGWSGGQGTDFFVDPDGTIAILLTQVELDETMFELLGRFQELARF</sequence>
<evidence type="ECO:0000313" key="3">
    <source>
        <dbReference type="Proteomes" id="UP000219688"/>
    </source>
</evidence>
<feature type="domain" description="Beta-lactamase-related" evidence="1">
    <location>
        <begin position="6"/>
        <end position="353"/>
    </location>
</feature>
<evidence type="ECO:0000259" key="1">
    <source>
        <dbReference type="Pfam" id="PF00144"/>
    </source>
</evidence>
<evidence type="ECO:0000313" key="2">
    <source>
        <dbReference type="EMBL" id="SOC57924.1"/>
    </source>
</evidence>
<gene>
    <name evidence="2" type="ORF">SAMN05421879_11832</name>
</gene>